<dbReference type="Proteomes" id="UP000428325">
    <property type="component" value="Chromosome"/>
</dbReference>
<dbReference type="KEGG" id="hra:EI982_15170"/>
<dbReference type="GeneID" id="99243790"/>
<accession>A0A6B9FBE5</accession>
<reference evidence="1 2" key="1">
    <citation type="submission" date="2018-12" db="EMBL/GenBank/DDBJ databases">
        <title>Complete genome sequence of Haloplanus rallus MBLA0036.</title>
        <authorList>
            <person name="Nam Y.-d."/>
            <person name="Kang J."/>
            <person name="Chung W.-H."/>
            <person name="Park Y.S."/>
        </authorList>
    </citation>
    <scope>NUCLEOTIDE SEQUENCE [LARGE SCALE GENOMIC DNA]</scope>
    <source>
        <strain evidence="1 2">MBLA0036</strain>
    </source>
</reference>
<dbReference type="OrthoDB" id="202660at2157"/>
<sequence>MTDAAYVFRVTVALDTTRVEADPDTFETVVTRPADEPGTDGWLFFRDACWRGEVSDERHLRTLAAEWLSAPVTDVRFSELRTDEAHLDALRAAIADDPAFDDPPRDVLHAHLGSSIRVME</sequence>
<gene>
    <name evidence="1" type="ORF">EI982_15170</name>
</gene>
<dbReference type="RefSeq" id="WP_157690483.1">
    <property type="nucleotide sequence ID" value="NZ_CP034345.1"/>
</dbReference>
<evidence type="ECO:0000313" key="2">
    <source>
        <dbReference type="Proteomes" id="UP000428325"/>
    </source>
</evidence>
<dbReference type="NCBIfam" id="NF033910">
    <property type="entry name" value="LWR_salt"/>
    <property type="match status" value="1"/>
</dbReference>
<keyword evidence="2" id="KW-1185">Reference proteome</keyword>
<dbReference type="InterPro" id="IPR049798">
    <property type="entry name" value="LWR_salt"/>
</dbReference>
<dbReference type="Pfam" id="PF26423">
    <property type="entry name" value="LWR_salt"/>
    <property type="match status" value="1"/>
</dbReference>
<dbReference type="EMBL" id="CP034345">
    <property type="protein sequence ID" value="QGX96024.1"/>
    <property type="molecule type" value="Genomic_DNA"/>
</dbReference>
<name>A0A6B9FBE5_9EURY</name>
<proteinExistence type="predicted"/>
<protein>
    <recommendedName>
        <fullName evidence="3">LWR-salt protein</fullName>
    </recommendedName>
</protein>
<dbReference type="AlphaFoldDB" id="A0A6B9FBE5"/>
<evidence type="ECO:0000313" key="1">
    <source>
        <dbReference type="EMBL" id="QGX96024.1"/>
    </source>
</evidence>
<organism evidence="1 2">
    <name type="scientific">Haloplanus rallus</name>
    <dbReference type="NCBI Taxonomy" id="1816183"/>
    <lineage>
        <taxon>Archaea</taxon>
        <taxon>Methanobacteriati</taxon>
        <taxon>Methanobacteriota</taxon>
        <taxon>Stenosarchaea group</taxon>
        <taxon>Halobacteria</taxon>
        <taxon>Halobacteriales</taxon>
        <taxon>Haloferacaceae</taxon>
        <taxon>Haloplanus</taxon>
    </lineage>
</organism>
<evidence type="ECO:0008006" key="3">
    <source>
        <dbReference type="Google" id="ProtNLM"/>
    </source>
</evidence>